<keyword evidence="5 7" id="KW-0503">Monooxygenase</keyword>
<keyword evidence="2 6" id="KW-0479">Metal-binding</keyword>
<evidence type="ECO:0000256" key="4">
    <source>
        <dbReference type="ARBA" id="ARBA00023004"/>
    </source>
</evidence>
<dbReference type="GO" id="GO:0005506">
    <property type="term" value="F:iron ion binding"/>
    <property type="evidence" value="ECO:0007669"/>
    <property type="project" value="InterPro"/>
</dbReference>
<dbReference type="PRINTS" id="PR00385">
    <property type="entry name" value="P450"/>
</dbReference>
<evidence type="ECO:0000256" key="1">
    <source>
        <dbReference type="ARBA" id="ARBA00001971"/>
    </source>
</evidence>
<dbReference type="GO" id="GO:0004497">
    <property type="term" value="F:monooxygenase activity"/>
    <property type="evidence" value="ECO:0007669"/>
    <property type="project" value="UniProtKB-KW"/>
</dbReference>
<dbReference type="InterPro" id="IPR002401">
    <property type="entry name" value="Cyt_P450_E_grp-I"/>
</dbReference>
<evidence type="ECO:0000256" key="6">
    <source>
        <dbReference type="PIRSR" id="PIRSR602401-1"/>
    </source>
</evidence>
<feature type="binding site" description="axial binding residue" evidence="6">
    <location>
        <position position="410"/>
    </location>
    <ligand>
        <name>heme</name>
        <dbReference type="ChEBI" id="CHEBI:30413"/>
    </ligand>
    <ligandPart>
        <name>Fe</name>
        <dbReference type="ChEBI" id="CHEBI:18248"/>
    </ligandPart>
</feature>
<dbReference type="EMBL" id="ML732305">
    <property type="protein sequence ID" value="KAB8070356.1"/>
    <property type="molecule type" value="Genomic_DNA"/>
</dbReference>
<dbReference type="Gene3D" id="1.10.630.10">
    <property type="entry name" value="Cytochrome P450"/>
    <property type="match status" value="1"/>
</dbReference>
<protein>
    <submittedName>
        <fullName evidence="8">Cytochrome P450 monooxygenase GliC2</fullName>
    </submittedName>
</protein>
<evidence type="ECO:0000313" key="9">
    <source>
        <dbReference type="Proteomes" id="UP000326565"/>
    </source>
</evidence>
<dbReference type="PANTHER" id="PTHR24303">
    <property type="entry name" value="HEME-BINDING MONOOXYGENASE FAMILY"/>
    <property type="match status" value="1"/>
</dbReference>
<dbReference type="CDD" id="cd20615">
    <property type="entry name" value="CYP_GliC-like"/>
    <property type="match status" value="1"/>
</dbReference>
<evidence type="ECO:0000256" key="3">
    <source>
        <dbReference type="ARBA" id="ARBA00023002"/>
    </source>
</evidence>
<dbReference type="AlphaFoldDB" id="A0A5N5WP98"/>
<dbReference type="Proteomes" id="UP000326565">
    <property type="component" value="Unassembled WGS sequence"/>
</dbReference>
<name>A0A5N5WP98_9EURO</name>
<keyword evidence="9" id="KW-1185">Reference proteome</keyword>
<evidence type="ECO:0000256" key="5">
    <source>
        <dbReference type="ARBA" id="ARBA00023033"/>
    </source>
</evidence>
<evidence type="ECO:0000256" key="2">
    <source>
        <dbReference type="ARBA" id="ARBA00022723"/>
    </source>
</evidence>
<dbReference type="PRINTS" id="PR00463">
    <property type="entry name" value="EP450I"/>
</dbReference>
<proteinExistence type="inferred from homology"/>
<comment type="cofactor">
    <cofactor evidence="1 6">
        <name>heme</name>
        <dbReference type="ChEBI" id="CHEBI:30413"/>
    </cofactor>
</comment>
<accession>A0A5N5WP98</accession>
<organism evidence="8 9">
    <name type="scientific">Aspergillus leporis</name>
    <dbReference type="NCBI Taxonomy" id="41062"/>
    <lineage>
        <taxon>Eukaryota</taxon>
        <taxon>Fungi</taxon>
        <taxon>Dikarya</taxon>
        <taxon>Ascomycota</taxon>
        <taxon>Pezizomycotina</taxon>
        <taxon>Eurotiomycetes</taxon>
        <taxon>Eurotiomycetidae</taxon>
        <taxon>Eurotiales</taxon>
        <taxon>Aspergillaceae</taxon>
        <taxon>Aspergillus</taxon>
        <taxon>Aspergillus subgen. Circumdati</taxon>
    </lineage>
</organism>
<keyword evidence="4 6" id="KW-0408">Iron</keyword>
<dbReference type="PANTHER" id="PTHR24303:SF31">
    <property type="entry name" value="CYTOCHROME P450 307A1-RELATED"/>
    <property type="match status" value="1"/>
</dbReference>
<keyword evidence="3 7" id="KW-0560">Oxidoreductase</keyword>
<sequence length="476" mass="55172">MRTIAKKKTIRGPLWQWPNGQIVDKFLLAKQCSFQWQRYGPVYRIWAFATPEIVITSSEDIKSFYSDGHRHQKAESSNAGWLFRQVLGRCVGLINGEDWRHLRSHLENPLSYRATMARRERVFQQARDYIQNDFPRYANDDYISSSSPRHLVVNPVTALQWFPFFHMAEVFYGSLSTSERAELQRIGQLRVEIFREVVQGGVVNRFGFLSRLLQTSASRLADQFLREWRNFNTRIYRRQLHSNEDAPIVSLWGAVEGNRLRATEVLHSLDESLFANLDVTTHVLTWAIVQLAQHSPKQDELREDIRAHATDSVKYVNSKTTLLHYTFLEALRLRPVGAFSVPESSPEEKVLGGFCIPPNTDVVVDSYAVNVRNPFWGKNNLDFCPRRFENINPRELRYNLMTFGFGPRQCLGQHDAERTIKSLVYHLVNEYHFTLRGGQMVAGDLKIDDRNWVALSDVELELRRADEPRTCPEAQA</sequence>
<keyword evidence="6 7" id="KW-0349">Heme</keyword>
<dbReference type="SUPFAM" id="SSF48264">
    <property type="entry name" value="Cytochrome P450"/>
    <property type="match status" value="1"/>
</dbReference>
<dbReference type="GO" id="GO:0016705">
    <property type="term" value="F:oxidoreductase activity, acting on paired donors, with incorporation or reduction of molecular oxygen"/>
    <property type="evidence" value="ECO:0007669"/>
    <property type="project" value="InterPro"/>
</dbReference>
<comment type="similarity">
    <text evidence="7">Belongs to the cytochrome P450 family.</text>
</comment>
<dbReference type="InterPro" id="IPR001128">
    <property type="entry name" value="Cyt_P450"/>
</dbReference>
<dbReference type="PROSITE" id="PS00086">
    <property type="entry name" value="CYTOCHROME_P450"/>
    <property type="match status" value="1"/>
</dbReference>
<reference evidence="8 9" key="1">
    <citation type="submission" date="2019-04" db="EMBL/GenBank/DDBJ databases">
        <title>Friends and foes A comparative genomics study of 23 Aspergillus species from section Flavi.</title>
        <authorList>
            <consortium name="DOE Joint Genome Institute"/>
            <person name="Kjaerbolling I."/>
            <person name="Vesth T."/>
            <person name="Frisvad J.C."/>
            <person name="Nybo J.L."/>
            <person name="Theobald S."/>
            <person name="Kildgaard S."/>
            <person name="Isbrandt T."/>
            <person name="Kuo A."/>
            <person name="Sato A."/>
            <person name="Lyhne E.K."/>
            <person name="Kogle M.E."/>
            <person name="Wiebenga A."/>
            <person name="Kun R.S."/>
            <person name="Lubbers R.J."/>
            <person name="Makela M.R."/>
            <person name="Barry K."/>
            <person name="Chovatia M."/>
            <person name="Clum A."/>
            <person name="Daum C."/>
            <person name="Haridas S."/>
            <person name="He G."/>
            <person name="LaButti K."/>
            <person name="Lipzen A."/>
            <person name="Mondo S."/>
            <person name="Riley R."/>
            <person name="Salamov A."/>
            <person name="Simmons B.A."/>
            <person name="Magnuson J.K."/>
            <person name="Henrissat B."/>
            <person name="Mortensen U.H."/>
            <person name="Larsen T.O."/>
            <person name="Devries R.P."/>
            <person name="Grigoriev I.V."/>
            <person name="Machida M."/>
            <person name="Baker S.E."/>
            <person name="Andersen M.R."/>
        </authorList>
    </citation>
    <scope>NUCLEOTIDE SEQUENCE [LARGE SCALE GENOMIC DNA]</scope>
    <source>
        <strain evidence="8 9">CBS 151.66</strain>
    </source>
</reference>
<dbReference type="InterPro" id="IPR017972">
    <property type="entry name" value="Cyt_P450_CS"/>
</dbReference>
<evidence type="ECO:0000313" key="8">
    <source>
        <dbReference type="EMBL" id="KAB8070356.1"/>
    </source>
</evidence>
<dbReference type="GO" id="GO:0020037">
    <property type="term" value="F:heme binding"/>
    <property type="evidence" value="ECO:0007669"/>
    <property type="project" value="InterPro"/>
</dbReference>
<dbReference type="Pfam" id="PF00067">
    <property type="entry name" value="p450"/>
    <property type="match status" value="1"/>
</dbReference>
<evidence type="ECO:0000256" key="7">
    <source>
        <dbReference type="RuleBase" id="RU000461"/>
    </source>
</evidence>
<dbReference type="InterPro" id="IPR036396">
    <property type="entry name" value="Cyt_P450_sf"/>
</dbReference>
<gene>
    <name evidence="8" type="ORF">BDV29DRAFT_194152</name>
</gene>
<dbReference type="OrthoDB" id="2789670at2759"/>